<dbReference type="Proteomes" id="UP000078512">
    <property type="component" value="Unassembled WGS sequence"/>
</dbReference>
<reference evidence="1 2" key="1">
    <citation type="submission" date="2016-05" db="EMBL/GenBank/DDBJ databases">
        <title>Genome sequencing reveals origins of a unique bacterial endosymbiosis in the earliest lineages of terrestrial Fungi.</title>
        <authorList>
            <consortium name="DOE Joint Genome Institute"/>
            <person name="Uehling J."/>
            <person name="Gryganskyi A."/>
            <person name="Hameed K."/>
            <person name="Tschaplinski T."/>
            <person name="Misztal P."/>
            <person name="Wu S."/>
            <person name="Desiro A."/>
            <person name="Vande Pol N."/>
            <person name="Du Z.-Y."/>
            <person name="Zienkiewicz A."/>
            <person name="Zienkiewicz K."/>
            <person name="Morin E."/>
            <person name="Tisserant E."/>
            <person name="Splivallo R."/>
            <person name="Hainaut M."/>
            <person name="Henrissat B."/>
            <person name="Ohm R."/>
            <person name="Kuo A."/>
            <person name="Yan J."/>
            <person name="Lipzen A."/>
            <person name="Nolan M."/>
            <person name="Labutti K."/>
            <person name="Barry K."/>
            <person name="Goldstein A."/>
            <person name="Labbe J."/>
            <person name="Schadt C."/>
            <person name="Tuskan G."/>
            <person name="Grigoriev I."/>
            <person name="Martin F."/>
            <person name="Vilgalys R."/>
            <person name="Bonito G."/>
        </authorList>
    </citation>
    <scope>NUCLEOTIDE SEQUENCE [LARGE SCALE GENOMIC DNA]</scope>
    <source>
        <strain evidence="1 2">AG-77</strain>
    </source>
</reference>
<organism evidence="1 2">
    <name type="scientific">Linnemannia elongata AG-77</name>
    <dbReference type="NCBI Taxonomy" id="1314771"/>
    <lineage>
        <taxon>Eukaryota</taxon>
        <taxon>Fungi</taxon>
        <taxon>Fungi incertae sedis</taxon>
        <taxon>Mucoromycota</taxon>
        <taxon>Mortierellomycotina</taxon>
        <taxon>Mortierellomycetes</taxon>
        <taxon>Mortierellales</taxon>
        <taxon>Mortierellaceae</taxon>
        <taxon>Linnemannia</taxon>
    </lineage>
</organism>
<protein>
    <submittedName>
        <fullName evidence="1">Uncharacterized protein</fullName>
    </submittedName>
</protein>
<gene>
    <name evidence="1" type="ORF">K457DRAFT_21446</name>
</gene>
<accession>A0A197JPP2</accession>
<dbReference type="EMBL" id="KV442059">
    <property type="protein sequence ID" value="OAQ27227.1"/>
    <property type="molecule type" value="Genomic_DNA"/>
</dbReference>
<dbReference type="STRING" id="1314771.A0A197JPP2"/>
<dbReference type="AlphaFoldDB" id="A0A197JPP2"/>
<proteinExistence type="predicted"/>
<sequence length="145" mass="15669">MLPRYQAQGITQDVIDAQLTIFKGDIADIHAIKDTLSNHDAGTNGTVTLASQIISGIGGTPQMQMSLRRPVTIDNPEICVSDVKEDVLFAFRILYHVVLTDPHKDKKGMKRLVTENTGNGRAFRGSVIVRPSLLTGGQSVRGGQG</sequence>
<name>A0A197JPP2_9FUNG</name>
<evidence type="ECO:0000313" key="1">
    <source>
        <dbReference type="EMBL" id="OAQ27227.1"/>
    </source>
</evidence>
<dbReference type="OrthoDB" id="63935at2759"/>
<keyword evidence="2" id="KW-1185">Reference proteome</keyword>
<evidence type="ECO:0000313" key="2">
    <source>
        <dbReference type="Proteomes" id="UP000078512"/>
    </source>
</evidence>